<dbReference type="SUPFAM" id="SSF52743">
    <property type="entry name" value="Subtilisin-like"/>
    <property type="match status" value="1"/>
</dbReference>
<comment type="caution">
    <text evidence="1">The sequence shown here is derived from an EMBL/GenBank/DDBJ whole genome shotgun (WGS) entry which is preliminary data.</text>
</comment>
<dbReference type="GO" id="GO:0004252">
    <property type="term" value="F:serine-type endopeptidase activity"/>
    <property type="evidence" value="ECO:0007669"/>
    <property type="project" value="InterPro"/>
</dbReference>
<gene>
    <name evidence="1" type="ORF">BC936DRAFT_137613</name>
</gene>
<reference evidence="1 2" key="1">
    <citation type="journal article" date="2018" name="New Phytol.">
        <title>Phylogenomics of Endogonaceae and evolution of mycorrhizas within Mucoromycota.</title>
        <authorList>
            <person name="Chang Y."/>
            <person name="Desiro A."/>
            <person name="Na H."/>
            <person name="Sandor L."/>
            <person name="Lipzen A."/>
            <person name="Clum A."/>
            <person name="Barry K."/>
            <person name="Grigoriev I.V."/>
            <person name="Martin F.M."/>
            <person name="Stajich J.E."/>
            <person name="Smith M.E."/>
            <person name="Bonito G."/>
            <person name="Spatafora J.W."/>
        </authorList>
    </citation>
    <scope>NUCLEOTIDE SEQUENCE [LARGE SCALE GENOMIC DNA]</scope>
    <source>
        <strain evidence="1 2">GMNB39</strain>
    </source>
</reference>
<dbReference type="GO" id="GO:0006508">
    <property type="term" value="P:proteolysis"/>
    <property type="evidence" value="ECO:0007669"/>
    <property type="project" value="InterPro"/>
</dbReference>
<dbReference type="Gene3D" id="3.40.50.200">
    <property type="entry name" value="Peptidase S8/S53 domain"/>
    <property type="match status" value="1"/>
</dbReference>
<keyword evidence="2" id="KW-1185">Reference proteome</keyword>
<dbReference type="Proteomes" id="UP000268093">
    <property type="component" value="Unassembled WGS sequence"/>
</dbReference>
<accession>A0A433DJ03</accession>
<name>A0A433DJ03_9FUNG</name>
<evidence type="ECO:0008006" key="3">
    <source>
        <dbReference type="Google" id="ProtNLM"/>
    </source>
</evidence>
<evidence type="ECO:0000313" key="2">
    <source>
        <dbReference type="Proteomes" id="UP000268093"/>
    </source>
</evidence>
<dbReference type="InterPro" id="IPR036852">
    <property type="entry name" value="Peptidase_S8/S53_dom_sf"/>
</dbReference>
<organism evidence="1 2">
    <name type="scientific">Jimgerdemannia flammicorona</name>
    <dbReference type="NCBI Taxonomy" id="994334"/>
    <lineage>
        <taxon>Eukaryota</taxon>
        <taxon>Fungi</taxon>
        <taxon>Fungi incertae sedis</taxon>
        <taxon>Mucoromycota</taxon>
        <taxon>Mucoromycotina</taxon>
        <taxon>Endogonomycetes</taxon>
        <taxon>Endogonales</taxon>
        <taxon>Endogonaceae</taxon>
        <taxon>Jimgerdemannia</taxon>
    </lineage>
</organism>
<dbReference type="AlphaFoldDB" id="A0A433DJ03"/>
<evidence type="ECO:0000313" key="1">
    <source>
        <dbReference type="EMBL" id="RUP50821.1"/>
    </source>
</evidence>
<sequence>MHNDSLSLGGRFSSPVNDAVKAIIGIGVHVVIAAGNFYGANACLKTPTAVREGVLRMPSSWQCVWVLKFGSDYGIYNRKVKVQLTHADPPPQKNGIYIAKLSRPVARTLRITFPSSQLWVLASTFSRQVNISHVDETSERPIFYAPTYNPNQLLPYYPQPFHPQSLPPHQQAKGFPRAGSAP</sequence>
<protein>
    <recommendedName>
        <fullName evidence="3">Peptidase S8/S53 domain-containing protein</fullName>
    </recommendedName>
</protein>
<dbReference type="EMBL" id="RBNI01001167">
    <property type="protein sequence ID" value="RUP50821.1"/>
    <property type="molecule type" value="Genomic_DNA"/>
</dbReference>
<proteinExistence type="predicted"/>